<dbReference type="PANTHER" id="PTHR11360:SF319">
    <property type="entry name" value="MAJOR FACILITATOR SUPERFAMILY (MFS) PROFILE DOMAIN-CONTAINING PROTEIN"/>
    <property type="match status" value="1"/>
</dbReference>
<dbReference type="InterPro" id="IPR011701">
    <property type="entry name" value="MFS"/>
</dbReference>
<evidence type="ECO:0000256" key="2">
    <source>
        <dbReference type="ARBA" id="ARBA00006727"/>
    </source>
</evidence>
<dbReference type="GO" id="GO:0016020">
    <property type="term" value="C:membrane"/>
    <property type="evidence" value="ECO:0007669"/>
    <property type="project" value="UniProtKB-SubCell"/>
</dbReference>
<dbReference type="GO" id="GO:0022857">
    <property type="term" value="F:transmembrane transporter activity"/>
    <property type="evidence" value="ECO:0007669"/>
    <property type="project" value="InterPro"/>
</dbReference>
<dbReference type="InterPro" id="IPR050327">
    <property type="entry name" value="Proton-linked_MCT"/>
</dbReference>
<keyword evidence="6" id="KW-1185">Reference proteome</keyword>
<feature type="transmembrane region" description="Helical" evidence="3">
    <location>
        <begin position="188"/>
        <end position="208"/>
    </location>
</feature>
<organism evidence="5 6">
    <name type="scientific">Melanomma pulvis-pyrius CBS 109.77</name>
    <dbReference type="NCBI Taxonomy" id="1314802"/>
    <lineage>
        <taxon>Eukaryota</taxon>
        <taxon>Fungi</taxon>
        <taxon>Dikarya</taxon>
        <taxon>Ascomycota</taxon>
        <taxon>Pezizomycotina</taxon>
        <taxon>Dothideomycetes</taxon>
        <taxon>Pleosporomycetidae</taxon>
        <taxon>Pleosporales</taxon>
        <taxon>Melanommataceae</taxon>
        <taxon>Melanomma</taxon>
    </lineage>
</organism>
<proteinExistence type="inferred from homology"/>
<protein>
    <submittedName>
        <fullName evidence="5">MFS general substrate transporter</fullName>
    </submittedName>
</protein>
<dbReference type="InterPro" id="IPR020846">
    <property type="entry name" value="MFS_dom"/>
</dbReference>
<feature type="transmembrane region" description="Helical" evidence="3">
    <location>
        <begin position="60"/>
        <end position="81"/>
    </location>
</feature>
<dbReference type="Proteomes" id="UP000799757">
    <property type="component" value="Unassembled WGS sequence"/>
</dbReference>
<reference evidence="5" key="1">
    <citation type="journal article" date="2020" name="Stud. Mycol.">
        <title>101 Dothideomycetes genomes: a test case for predicting lifestyles and emergence of pathogens.</title>
        <authorList>
            <person name="Haridas S."/>
            <person name="Albert R."/>
            <person name="Binder M."/>
            <person name="Bloem J."/>
            <person name="Labutti K."/>
            <person name="Salamov A."/>
            <person name="Andreopoulos B."/>
            <person name="Baker S."/>
            <person name="Barry K."/>
            <person name="Bills G."/>
            <person name="Bluhm B."/>
            <person name="Cannon C."/>
            <person name="Castanera R."/>
            <person name="Culley D."/>
            <person name="Daum C."/>
            <person name="Ezra D."/>
            <person name="Gonzalez J."/>
            <person name="Henrissat B."/>
            <person name="Kuo A."/>
            <person name="Liang C."/>
            <person name="Lipzen A."/>
            <person name="Lutzoni F."/>
            <person name="Magnuson J."/>
            <person name="Mondo S."/>
            <person name="Nolan M."/>
            <person name="Ohm R."/>
            <person name="Pangilinan J."/>
            <person name="Park H.-J."/>
            <person name="Ramirez L."/>
            <person name="Alfaro M."/>
            <person name="Sun H."/>
            <person name="Tritt A."/>
            <person name="Yoshinaga Y."/>
            <person name="Zwiers L.-H."/>
            <person name="Turgeon B."/>
            <person name="Goodwin S."/>
            <person name="Spatafora J."/>
            <person name="Crous P."/>
            <person name="Grigoriev I."/>
        </authorList>
    </citation>
    <scope>NUCLEOTIDE SEQUENCE</scope>
    <source>
        <strain evidence="5">CBS 109.77</strain>
    </source>
</reference>
<evidence type="ECO:0000256" key="3">
    <source>
        <dbReference type="SAM" id="Phobius"/>
    </source>
</evidence>
<feature type="transmembrane region" description="Helical" evidence="3">
    <location>
        <begin position="220"/>
        <end position="240"/>
    </location>
</feature>
<dbReference type="Gene3D" id="1.20.1250.20">
    <property type="entry name" value="MFS general substrate transporter like domains"/>
    <property type="match status" value="2"/>
</dbReference>
<dbReference type="PANTHER" id="PTHR11360">
    <property type="entry name" value="MONOCARBOXYLATE TRANSPORTER"/>
    <property type="match status" value="1"/>
</dbReference>
<evidence type="ECO:0000256" key="1">
    <source>
        <dbReference type="ARBA" id="ARBA00004141"/>
    </source>
</evidence>
<feature type="domain" description="Major facilitator superfamily (MFS) profile" evidence="4">
    <location>
        <begin position="261"/>
        <end position="448"/>
    </location>
</feature>
<keyword evidence="3" id="KW-0812">Transmembrane</keyword>
<comment type="subcellular location">
    <subcellularLocation>
        <location evidence="1">Membrane</location>
        <topology evidence="1">Multi-pass membrane protein</topology>
    </subcellularLocation>
</comment>
<name>A0A6A6XLE1_9PLEO</name>
<feature type="transmembrane region" description="Helical" evidence="3">
    <location>
        <begin position="351"/>
        <end position="376"/>
    </location>
</feature>
<feature type="transmembrane region" description="Helical" evidence="3">
    <location>
        <begin position="261"/>
        <end position="284"/>
    </location>
</feature>
<dbReference type="Pfam" id="PF07690">
    <property type="entry name" value="MFS_1"/>
    <property type="match status" value="1"/>
</dbReference>
<keyword evidence="3" id="KW-1133">Transmembrane helix</keyword>
<dbReference type="CDD" id="cd17352">
    <property type="entry name" value="MFS_MCT_SLC16"/>
    <property type="match status" value="1"/>
</dbReference>
<keyword evidence="3" id="KW-0472">Membrane</keyword>
<evidence type="ECO:0000313" key="5">
    <source>
        <dbReference type="EMBL" id="KAF2797064.1"/>
    </source>
</evidence>
<feature type="transmembrane region" description="Helical" evidence="3">
    <location>
        <begin position="160"/>
        <end position="181"/>
    </location>
</feature>
<feature type="transmembrane region" description="Helical" evidence="3">
    <location>
        <begin position="296"/>
        <end position="315"/>
    </location>
</feature>
<evidence type="ECO:0000259" key="4">
    <source>
        <dbReference type="PROSITE" id="PS50850"/>
    </source>
</evidence>
<dbReference type="OrthoDB" id="5667at2759"/>
<gene>
    <name evidence="5" type="ORF">K505DRAFT_347492</name>
</gene>
<accession>A0A6A6XLE1</accession>
<feature type="transmembrane region" description="Helical" evidence="3">
    <location>
        <begin position="420"/>
        <end position="439"/>
    </location>
</feature>
<dbReference type="InterPro" id="IPR036259">
    <property type="entry name" value="MFS_trans_sf"/>
</dbReference>
<feature type="transmembrane region" description="Helical" evidence="3">
    <location>
        <begin position="383"/>
        <end position="400"/>
    </location>
</feature>
<dbReference type="SUPFAM" id="SSF103473">
    <property type="entry name" value="MFS general substrate transporter"/>
    <property type="match status" value="1"/>
</dbReference>
<dbReference type="PROSITE" id="PS50850">
    <property type="entry name" value="MFS"/>
    <property type="match status" value="1"/>
</dbReference>
<dbReference type="EMBL" id="MU001815">
    <property type="protein sequence ID" value="KAF2797064.1"/>
    <property type="molecule type" value="Genomic_DNA"/>
</dbReference>
<feature type="transmembrane region" description="Helical" evidence="3">
    <location>
        <begin position="101"/>
        <end position="123"/>
    </location>
</feature>
<dbReference type="AlphaFoldDB" id="A0A6A6XLE1"/>
<sequence length="448" mass="47480">MSTPATQFDISNSDSAQHSIKANPILDTTPSVPCATPEADSSSEKATAILEAAPDGGLQAWMVAIGASCIFFSALGFANSFGVFQEYYMTHQLRDKTPDEVAWIGSLSAFLQLSAGCFGGPLFDRYGAWVIRPLSILYVFSVMMLSLCHEYWHFMLVHGVLVGTLAGLLMFPAMAAVSQYFDKKRATALGVAVSGSSIGGIVIPIAFSKMLNGTSLGFGWSVRIVGFVLLPLLAFCCVVIKSRLPPRKSTFWIPSAFKNATFNLLTVSLFFLFLGMFAPLFFIPTYAVSRGMDATLASYMLAILNAASTFGRIIPGVLADKFGRLNILALGGIITGIIVFCLNQVETTAGLVLYSIAFGFSSGTIISGGSAAFAAIPKDARDIGTYMGMGMAVASIAALIGPPVNGALINRYGGFQEGAFFSGAMCLFGGFLTFMSKLATVEGILGKR</sequence>
<feature type="transmembrane region" description="Helical" evidence="3">
    <location>
        <begin position="327"/>
        <end position="345"/>
    </location>
</feature>
<evidence type="ECO:0000313" key="6">
    <source>
        <dbReference type="Proteomes" id="UP000799757"/>
    </source>
</evidence>
<comment type="similarity">
    <text evidence="2">Belongs to the major facilitator superfamily. Monocarboxylate porter (TC 2.A.1.13) family.</text>
</comment>